<proteinExistence type="inferred from homology"/>
<comment type="similarity">
    <text evidence="2">Belongs to the ABC transporter superfamily.</text>
</comment>
<dbReference type="RefSeq" id="WP_138412255.1">
    <property type="nucleotide sequence ID" value="NZ_QLAG01000021.1"/>
</dbReference>
<dbReference type="InterPro" id="IPR003593">
    <property type="entry name" value="AAA+_ATPase"/>
</dbReference>
<organism evidence="9 10">
    <name type="scientific">Stutzerimonas nosocomialis</name>
    <dbReference type="NCBI Taxonomy" id="1056496"/>
    <lineage>
        <taxon>Bacteria</taxon>
        <taxon>Pseudomonadati</taxon>
        <taxon>Pseudomonadota</taxon>
        <taxon>Gammaproteobacteria</taxon>
        <taxon>Pseudomonadales</taxon>
        <taxon>Pseudomonadaceae</taxon>
        <taxon>Stutzerimonas</taxon>
    </lineage>
</organism>
<evidence type="ECO:0000256" key="7">
    <source>
        <dbReference type="ARBA" id="ARBA00023136"/>
    </source>
</evidence>
<dbReference type="EMBL" id="QLAG01000021">
    <property type="protein sequence ID" value="TLX62489.1"/>
    <property type="molecule type" value="Genomic_DNA"/>
</dbReference>
<dbReference type="GO" id="GO:0005524">
    <property type="term" value="F:ATP binding"/>
    <property type="evidence" value="ECO:0007669"/>
    <property type="project" value="UniProtKB-KW"/>
</dbReference>
<dbReference type="GO" id="GO:0016887">
    <property type="term" value="F:ATP hydrolysis activity"/>
    <property type="evidence" value="ECO:0007669"/>
    <property type="project" value="InterPro"/>
</dbReference>
<dbReference type="SUPFAM" id="SSF52540">
    <property type="entry name" value="P-loop containing nucleoside triphosphate hydrolases"/>
    <property type="match status" value="2"/>
</dbReference>
<keyword evidence="4" id="KW-1003">Cell membrane</keyword>
<dbReference type="PROSITE" id="PS50893">
    <property type="entry name" value="ABC_TRANSPORTER_2"/>
    <property type="match status" value="2"/>
</dbReference>
<evidence type="ECO:0000259" key="8">
    <source>
        <dbReference type="PROSITE" id="PS50893"/>
    </source>
</evidence>
<protein>
    <submittedName>
        <fullName evidence="9">ABC transporter ATP-binding protein</fullName>
    </submittedName>
</protein>
<evidence type="ECO:0000256" key="1">
    <source>
        <dbReference type="ARBA" id="ARBA00004417"/>
    </source>
</evidence>
<evidence type="ECO:0000256" key="3">
    <source>
        <dbReference type="ARBA" id="ARBA00022448"/>
    </source>
</evidence>
<dbReference type="PANTHER" id="PTHR43297">
    <property type="entry name" value="OLIGOPEPTIDE TRANSPORT ATP-BINDING PROTEIN APPD"/>
    <property type="match status" value="1"/>
</dbReference>
<dbReference type="Pfam" id="PF00005">
    <property type="entry name" value="ABC_tran"/>
    <property type="match status" value="2"/>
</dbReference>
<name>A0A5R9QBG7_9GAMM</name>
<dbReference type="PROSITE" id="PS00211">
    <property type="entry name" value="ABC_TRANSPORTER_1"/>
    <property type="match status" value="2"/>
</dbReference>
<sequence>MSALLEIDELSVTADGATLLERLSLSLQAGERVTILGETGAGKSLLMQAIMGLLPPPLRSHGRVRIDGVDLASLGRAERERLWGQRIGMLPQEPWHSMDPLMRSRQQVAEVHECVAGLSVEQANRNAAQALTGVGLGDAAERLPGQLSGGMAQRLAFCAATAGGAQILLADEPTKGLDASRRDQLAALLAERGEQQALLTITHDVALARQLGGRVLVMRAGRLVEQGAAEQVLGSPAADYTRALIEADPRFWPVRPERVAAAQAPAVLEARGLAKQRGGKQLFEGLDLRIAAGEIIGIAGDSGCGKSSLGDILLGLLPPDRGEVRRQPGVAAHRYLKLYQDPPAAFASGVPLGRLFDDLIALHRLDPARLPPLLEQLRLAPGLLARSATEVSGGELQRLAIARALLLDPVLLFADEPVSRLDPITAREVIALLTEAALERGCALLLVSHDAQMLARTCDRQLALGGQGA</sequence>
<keyword evidence="3" id="KW-0813">Transport</keyword>
<comment type="caution">
    <text evidence="9">The sequence shown here is derived from an EMBL/GenBank/DDBJ whole genome shotgun (WGS) entry which is preliminary data.</text>
</comment>
<dbReference type="Gene3D" id="3.40.50.300">
    <property type="entry name" value="P-loop containing nucleotide triphosphate hydrolases"/>
    <property type="match status" value="2"/>
</dbReference>
<accession>A0A5R9QBG7</accession>
<dbReference type="Proteomes" id="UP000306753">
    <property type="component" value="Unassembled WGS sequence"/>
</dbReference>
<evidence type="ECO:0000313" key="9">
    <source>
        <dbReference type="EMBL" id="TLX62489.1"/>
    </source>
</evidence>
<dbReference type="PANTHER" id="PTHR43297:SF7">
    <property type="entry name" value="D,D-DIPEPTIDE TRANSPORT ATP-BINDING PROTEIN DDPD-RELATED"/>
    <property type="match status" value="1"/>
</dbReference>
<evidence type="ECO:0000313" key="10">
    <source>
        <dbReference type="Proteomes" id="UP000306753"/>
    </source>
</evidence>
<feature type="domain" description="ABC transporter" evidence="8">
    <location>
        <begin position="5"/>
        <end position="245"/>
    </location>
</feature>
<dbReference type="AlphaFoldDB" id="A0A5R9QBG7"/>
<reference evidence="9 10" key="1">
    <citation type="journal article" date="2017" name="Eur. J. Clin. Microbiol. Infect. Dis.">
        <title>Uncommonly isolated clinical Pseudomonas: identification and phylogenetic assignation.</title>
        <authorList>
            <person name="Mulet M."/>
            <person name="Gomila M."/>
            <person name="Ramirez A."/>
            <person name="Cardew S."/>
            <person name="Moore E.R."/>
            <person name="Lalucat J."/>
            <person name="Garcia-Valdes E."/>
        </authorList>
    </citation>
    <scope>NUCLEOTIDE SEQUENCE [LARGE SCALE GENOMIC DNA]</scope>
    <source>
        <strain evidence="9 10">SD129</strain>
    </source>
</reference>
<dbReference type="InterPro" id="IPR027417">
    <property type="entry name" value="P-loop_NTPase"/>
</dbReference>
<dbReference type="InterPro" id="IPR017871">
    <property type="entry name" value="ABC_transporter-like_CS"/>
</dbReference>
<evidence type="ECO:0000256" key="2">
    <source>
        <dbReference type="ARBA" id="ARBA00005417"/>
    </source>
</evidence>
<feature type="domain" description="ABC transporter" evidence="8">
    <location>
        <begin position="268"/>
        <end position="469"/>
    </location>
</feature>
<keyword evidence="10" id="KW-1185">Reference proteome</keyword>
<gene>
    <name evidence="9" type="ORF">DN820_16100</name>
</gene>
<evidence type="ECO:0000256" key="5">
    <source>
        <dbReference type="ARBA" id="ARBA00022741"/>
    </source>
</evidence>
<dbReference type="SMART" id="SM00382">
    <property type="entry name" value="AAA"/>
    <property type="match status" value="2"/>
</dbReference>
<dbReference type="InterPro" id="IPR050388">
    <property type="entry name" value="ABC_Ni/Peptide_Import"/>
</dbReference>
<keyword evidence="7" id="KW-0472">Membrane</keyword>
<comment type="subcellular location">
    <subcellularLocation>
        <location evidence="1">Cell inner membrane</location>
        <topology evidence="1">Peripheral membrane protein</topology>
    </subcellularLocation>
</comment>
<evidence type="ECO:0000256" key="4">
    <source>
        <dbReference type="ARBA" id="ARBA00022475"/>
    </source>
</evidence>
<dbReference type="InterPro" id="IPR003439">
    <property type="entry name" value="ABC_transporter-like_ATP-bd"/>
</dbReference>
<dbReference type="GO" id="GO:0005886">
    <property type="term" value="C:plasma membrane"/>
    <property type="evidence" value="ECO:0007669"/>
    <property type="project" value="UniProtKB-SubCell"/>
</dbReference>
<evidence type="ECO:0000256" key="6">
    <source>
        <dbReference type="ARBA" id="ARBA00022840"/>
    </source>
</evidence>
<keyword evidence="5" id="KW-0547">Nucleotide-binding</keyword>
<keyword evidence="6 9" id="KW-0067">ATP-binding</keyword>